<proteinExistence type="predicted"/>
<dbReference type="Proteomes" id="UP000244174">
    <property type="component" value="Unassembled WGS sequence"/>
</dbReference>
<dbReference type="OrthoDB" id="1367298at2"/>
<evidence type="ECO:0000256" key="1">
    <source>
        <dbReference type="SAM" id="Phobius"/>
    </source>
</evidence>
<gene>
    <name evidence="2" type="ORF">C8P64_3140</name>
</gene>
<name>A0A2T6ACV6_9FLAO</name>
<dbReference type="EMBL" id="QBKQ01000004">
    <property type="protein sequence ID" value="PTX41641.1"/>
    <property type="molecule type" value="Genomic_DNA"/>
</dbReference>
<comment type="caution">
    <text evidence="2">The sequence shown here is derived from an EMBL/GenBank/DDBJ whole genome shotgun (WGS) entry which is preliminary data.</text>
</comment>
<reference evidence="2 3" key="1">
    <citation type="submission" date="2018-04" db="EMBL/GenBank/DDBJ databases">
        <title>Genomic Encyclopedia of Archaeal and Bacterial Type Strains, Phase II (KMG-II): from individual species to whole genera.</title>
        <authorList>
            <person name="Goeker M."/>
        </authorList>
    </citation>
    <scope>NUCLEOTIDE SEQUENCE [LARGE SCALE GENOMIC DNA]</scope>
    <source>
        <strain evidence="2 3">DSM 23082</strain>
    </source>
</reference>
<keyword evidence="1" id="KW-1133">Transmembrane helix</keyword>
<keyword evidence="1" id="KW-0472">Membrane</keyword>
<organism evidence="2 3">
    <name type="scientific">Christiangramia gaetbulicola</name>
    <dbReference type="NCBI Taxonomy" id="703340"/>
    <lineage>
        <taxon>Bacteria</taxon>
        <taxon>Pseudomonadati</taxon>
        <taxon>Bacteroidota</taxon>
        <taxon>Flavobacteriia</taxon>
        <taxon>Flavobacteriales</taxon>
        <taxon>Flavobacteriaceae</taxon>
        <taxon>Christiangramia</taxon>
    </lineage>
</organism>
<dbReference type="RefSeq" id="WP_108173015.1">
    <property type="nucleotide sequence ID" value="NZ_QBKQ01000004.1"/>
</dbReference>
<keyword evidence="3" id="KW-1185">Reference proteome</keyword>
<feature type="transmembrane region" description="Helical" evidence="1">
    <location>
        <begin position="7"/>
        <end position="25"/>
    </location>
</feature>
<accession>A0A2T6ACV6</accession>
<dbReference type="AlphaFoldDB" id="A0A2T6ACV6"/>
<feature type="transmembrane region" description="Helical" evidence="1">
    <location>
        <begin position="31"/>
        <end position="51"/>
    </location>
</feature>
<keyword evidence="1" id="KW-0812">Transmembrane</keyword>
<sequence>MKLTGIGYLIITTAVLVLLSVLASLNFPFGLVFYVMCFGQLLLLFTVYKVLTDDYHTDKTFEDGYEDHSPGTGE</sequence>
<evidence type="ECO:0000313" key="2">
    <source>
        <dbReference type="EMBL" id="PTX41641.1"/>
    </source>
</evidence>
<evidence type="ECO:0000313" key="3">
    <source>
        <dbReference type="Proteomes" id="UP000244174"/>
    </source>
</evidence>
<protein>
    <submittedName>
        <fullName evidence="2">Uncharacterized protein</fullName>
    </submittedName>
</protein>